<gene>
    <name evidence="3" type="ORF">FB461_0196</name>
</gene>
<dbReference type="CDD" id="cd00293">
    <property type="entry name" value="USP-like"/>
    <property type="match status" value="2"/>
</dbReference>
<dbReference type="PANTHER" id="PTHR46268:SF6">
    <property type="entry name" value="UNIVERSAL STRESS PROTEIN UP12"/>
    <property type="match status" value="1"/>
</dbReference>
<organism evidence="3 4">
    <name type="scientific">Rarobacter faecitabidus</name>
    <dbReference type="NCBI Taxonomy" id="13243"/>
    <lineage>
        <taxon>Bacteria</taxon>
        <taxon>Bacillati</taxon>
        <taxon>Actinomycetota</taxon>
        <taxon>Actinomycetes</taxon>
        <taxon>Micrococcales</taxon>
        <taxon>Rarobacteraceae</taxon>
        <taxon>Rarobacter</taxon>
    </lineage>
</organism>
<dbReference type="RefSeq" id="WP_142120613.1">
    <property type="nucleotide sequence ID" value="NZ_BAAASV010000002.1"/>
</dbReference>
<dbReference type="PRINTS" id="PR01438">
    <property type="entry name" value="UNVRSLSTRESS"/>
</dbReference>
<dbReference type="Pfam" id="PF00582">
    <property type="entry name" value="Usp"/>
    <property type="match status" value="2"/>
</dbReference>
<dbReference type="Gene3D" id="3.40.50.620">
    <property type="entry name" value="HUPs"/>
    <property type="match status" value="2"/>
</dbReference>
<protein>
    <submittedName>
        <fullName evidence="3">Nucleotide-binding universal stress UspA family protein</fullName>
    </submittedName>
</protein>
<dbReference type="PANTHER" id="PTHR46268">
    <property type="entry name" value="STRESS RESPONSE PROTEIN NHAX"/>
    <property type="match status" value="1"/>
</dbReference>
<reference evidence="3 4" key="1">
    <citation type="submission" date="2019-06" db="EMBL/GenBank/DDBJ databases">
        <title>Sequencing the genomes of 1000 actinobacteria strains.</title>
        <authorList>
            <person name="Klenk H.-P."/>
        </authorList>
    </citation>
    <scope>NUCLEOTIDE SEQUENCE [LARGE SCALE GENOMIC DNA]</scope>
    <source>
        <strain evidence="3 4">DSM 4813</strain>
    </source>
</reference>
<dbReference type="InterPro" id="IPR006015">
    <property type="entry name" value="Universal_stress_UspA"/>
</dbReference>
<comment type="similarity">
    <text evidence="1">Belongs to the universal stress protein A family.</text>
</comment>
<evidence type="ECO:0000313" key="3">
    <source>
        <dbReference type="EMBL" id="TQL63726.1"/>
    </source>
</evidence>
<accession>A0A542ZTY5</accession>
<dbReference type="AlphaFoldDB" id="A0A542ZTY5"/>
<dbReference type="SUPFAM" id="SSF52402">
    <property type="entry name" value="Adenine nucleotide alpha hydrolases-like"/>
    <property type="match status" value="2"/>
</dbReference>
<evidence type="ECO:0000313" key="4">
    <source>
        <dbReference type="Proteomes" id="UP000315389"/>
    </source>
</evidence>
<keyword evidence="4" id="KW-1185">Reference proteome</keyword>
<evidence type="ECO:0000259" key="2">
    <source>
        <dbReference type="Pfam" id="PF00582"/>
    </source>
</evidence>
<dbReference type="InterPro" id="IPR014729">
    <property type="entry name" value="Rossmann-like_a/b/a_fold"/>
</dbReference>
<sequence length="327" mass="33150">MVKRIVVGVDGSTASKVALAWAIRQAQRTDSELIALCSYSLPSFTVASLDGGYAALDDAAIADGARQVAELARQRAADAGVNASAKVVPGDAAAALIDISASASLVVVGTRGGSGIPERLLGTVSSALPAHAKCPTVLVPRCCGFSEDASGDEKAAEDAVPDIALKPIKRIVVGVDGSVTSQVALRVALREARAWEAEVVVVGGVPIASGSGLLAWLPAAIDRQQIVDDVRAGIERLVDQAVAEIPGITPEIVVLDGTGAELLTRFSKTSDLLVLGSRGRGGFAGLLLGSTSQAVLHHSSCPVLVINKRTDLATASAAAGDSGTAHE</sequence>
<dbReference type="EMBL" id="VFOS01000001">
    <property type="protein sequence ID" value="TQL63726.1"/>
    <property type="molecule type" value="Genomic_DNA"/>
</dbReference>
<proteinExistence type="inferred from homology"/>
<feature type="domain" description="UspA" evidence="2">
    <location>
        <begin position="168"/>
        <end position="306"/>
    </location>
</feature>
<evidence type="ECO:0000256" key="1">
    <source>
        <dbReference type="ARBA" id="ARBA00008791"/>
    </source>
</evidence>
<name>A0A542ZTY5_RARFA</name>
<dbReference type="OrthoDB" id="267918at2"/>
<feature type="domain" description="UspA" evidence="2">
    <location>
        <begin position="1"/>
        <end position="140"/>
    </location>
</feature>
<comment type="caution">
    <text evidence="3">The sequence shown here is derived from an EMBL/GenBank/DDBJ whole genome shotgun (WGS) entry which is preliminary data.</text>
</comment>
<dbReference type="InterPro" id="IPR006016">
    <property type="entry name" value="UspA"/>
</dbReference>
<dbReference type="Proteomes" id="UP000315389">
    <property type="component" value="Unassembled WGS sequence"/>
</dbReference>